<evidence type="ECO:0000313" key="2">
    <source>
        <dbReference type="Proteomes" id="UP000624041"/>
    </source>
</evidence>
<gene>
    <name evidence="1" type="ORF">GCM10007971_32150</name>
</gene>
<accession>A0A917Y3T1</accession>
<organism evidence="1 2">
    <name type="scientific">Oceanobacillus indicireducens</name>
    <dbReference type="NCBI Taxonomy" id="1004261"/>
    <lineage>
        <taxon>Bacteria</taxon>
        <taxon>Bacillati</taxon>
        <taxon>Bacillota</taxon>
        <taxon>Bacilli</taxon>
        <taxon>Bacillales</taxon>
        <taxon>Bacillaceae</taxon>
        <taxon>Oceanobacillus</taxon>
    </lineage>
</organism>
<dbReference type="AlphaFoldDB" id="A0A917Y3T1"/>
<dbReference type="EMBL" id="BMOS01000031">
    <property type="protein sequence ID" value="GGN64355.1"/>
    <property type="molecule type" value="Genomic_DNA"/>
</dbReference>
<keyword evidence="2" id="KW-1185">Reference proteome</keyword>
<sequence length="147" mass="17280">MKYSDLMYLLQENMHPECWVTSFDQDGLAIHALRDDISVTIVEMPKEDDNDVSNEFTERFINKKASLHYYSLKFNGSTVKNTLLFMVDGGRAYIPSPKLIDRNYIQDDNLIVSVIIDRITFENRYQYEDTTNYLDRAKLTYQKSVIK</sequence>
<comment type="caution">
    <text evidence="1">The sequence shown here is derived from an EMBL/GenBank/DDBJ whole genome shotgun (WGS) entry which is preliminary data.</text>
</comment>
<protein>
    <submittedName>
        <fullName evidence="1">Uncharacterized protein</fullName>
    </submittedName>
</protein>
<reference evidence="1" key="1">
    <citation type="journal article" date="2014" name="Int. J. Syst. Evol. Microbiol.">
        <title>Complete genome sequence of Corynebacterium casei LMG S-19264T (=DSM 44701T), isolated from a smear-ripened cheese.</title>
        <authorList>
            <consortium name="US DOE Joint Genome Institute (JGI-PGF)"/>
            <person name="Walter F."/>
            <person name="Albersmeier A."/>
            <person name="Kalinowski J."/>
            <person name="Ruckert C."/>
        </authorList>
    </citation>
    <scope>NUCLEOTIDE SEQUENCE</scope>
    <source>
        <strain evidence="1">JCM 17251</strain>
    </source>
</reference>
<proteinExistence type="predicted"/>
<dbReference type="Proteomes" id="UP000624041">
    <property type="component" value="Unassembled WGS sequence"/>
</dbReference>
<evidence type="ECO:0000313" key="1">
    <source>
        <dbReference type="EMBL" id="GGN64355.1"/>
    </source>
</evidence>
<dbReference type="RefSeq" id="WP_188858836.1">
    <property type="nucleotide sequence ID" value="NZ_BMOS01000031.1"/>
</dbReference>
<name>A0A917Y3T1_9BACI</name>
<reference evidence="1" key="2">
    <citation type="submission" date="2020-09" db="EMBL/GenBank/DDBJ databases">
        <authorList>
            <person name="Sun Q."/>
            <person name="Ohkuma M."/>
        </authorList>
    </citation>
    <scope>NUCLEOTIDE SEQUENCE</scope>
    <source>
        <strain evidence="1">JCM 17251</strain>
    </source>
</reference>